<accession>A0A6S7A6H0</accession>
<comment type="similarity">
    <text evidence="1">Belongs to the ABC transporter superfamily.</text>
</comment>
<dbReference type="InterPro" id="IPR003593">
    <property type="entry name" value="AAA+_ATPase"/>
</dbReference>
<keyword evidence="3" id="KW-1003">Cell membrane</keyword>
<evidence type="ECO:0000256" key="5">
    <source>
        <dbReference type="ARBA" id="ARBA00022840"/>
    </source>
</evidence>
<dbReference type="NCBIfam" id="NF008453">
    <property type="entry name" value="PRK11308.1"/>
    <property type="match status" value="2"/>
</dbReference>
<keyword evidence="2" id="KW-0813">Transport</keyword>
<feature type="domain" description="ABC transporter" evidence="6">
    <location>
        <begin position="302"/>
        <end position="544"/>
    </location>
</feature>
<evidence type="ECO:0000259" key="6">
    <source>
        <dbReference type="PROSITE" id="PS50893"/>
    </source>
</evidence>
<evidence type="ECO:0000256" key="2">
    <source>
        <dbReference type="ARBA" id="ARBA00022448"/>
    </source>
</evidence>
<evidence type="ECO:0000256" key="4">
    <source>
        <dbReference type="ARBA" id="ARBA00022741"/>
    </source>
</evidence>
<keyword evidence="4" id="KW-0547">Nucleotide-binding</keyword>
<dbReference type="PANTHER" id="PTHR43776">
    <property type="entry name" value="TRANSPORT ATP-BINDING PROTEIN"/>
    <property type="match status" value="1"/>
</dbReference>
<dbReference type="PROSITE" id="PS50893">
    <property type="entry name" value="ABC_TRANSPORTER_2"/>
    <property type="match status" value="2"/>
</dbReference>
<gene>
    <name evidence="7" type="primary">gsiA_9</name>
    <name evidence="7" type="ORF">LMG3458_03552</name>
</gene>
<dbReference type="Proteomes" id="UP000494111">
    <property type="component" value="Unassembled WGS sequence"/>
</dbReference>
<evidence type="ECO:0000256" key="3">
    <source>
        <dbReference type="ARBA" id="ARBA00022475"/>
    </source>
</evidence>
<dbReference type="SMART" id="SM00382">
    <property type="entry name" value="AAA"/>
    <property type="match status" value="2"/>
</dbReference>
<dbReference type="InterPro" id="IPR003439">
    <property type="entry name" value="ABC_transporter-like_ATP-bd"/>
</dbReference>
<proteinExistence type="inferred from homology"/>
<dbReference type="AlphaFoldDB" id="A0A6S7A6H0"/>
<dbReference type="PROSITE" id="PS00211">
    <property type="entry name" value="ABC_TRANSPORTER_1"/>
    <property type="match status" value="2"/>
</dbReference>
<dbReference type="GO" id="GO:0005524">
    <property type="term" value="F:ATP binding"/>
    <property type="evidence" value="ECO:0007669"/>
    <property type="project" value="UniProtKB-KW"/>
</dbReference>
<dbReference type="RefSeq" id="WP_175191860.1">
    <property type="nucleotide sequence ID" value="NZ_CADIJO010000012.1"/>
</dbReference>
<evidence type="ECO:0000313" key="7">
    <source>
        <dbReference type="EMBL" id="CAB3716088.1"/>
    </source>
</evidence>
<dbReference type="InterPro" id="IPR013563">
    <property type="entry name" value="Oligopep_ABC_C"/>
</dbReference>
<dbReference type="GO" id="GO:0055085">
    <property type="term" value="P:transmembrane transport"/>
    <property type="evidence" value="ECO:0007669"/>
    <property type="project" value="UniProtKB-ARBA"/>
</dbReference>
<sequence length="565" mass="60041">MNPVDILAADGLAGSALAPDPLAAATDTLLDIRGLSIRLPAGADRPLAVKDASLRIGRGETLCIVGESGSGKSMIANAVMGLLPQPMVAPVAGSIAFQGHDLLTLAEPQWRTLRGNRIGMIFQDPMSALNPVMRIGDQLEEALDAHVRLSAADKRARIIGALRDVRLPDPEGIAASYPGRLSGGQRQRVMIACALMLEPALLIADEPTTALDVTTQAQILELIRDLQARHGTAVLFITHDFGVVSQIADRVAVMQLGEIVEAGTAAEVLGHPRHDYTRKLIAAIPHGMPASVRSAEPQPVLLDVRDLTKTYVSGGGLFRRGRETAAMRGISFTLRRGEVLGLVGESGSGKSTLGRCIAGLLAQDSGEVRLNGQAPKARAATGRVQMVFQDPQASLNPRHTVGRSIMAGPIAQGMAPDKARARAAELLQLVGLNPDAAGRYPHEFSGGQRQRIGIARALASEPDLIVADEPVSALDVSVQAQVLDLFASVRERFHLSMLFVTHDLRVAAQMCDRIAVMQQGRIIECGPAAQVIREPQEAYTRELVQAVPDFASIVSGRARRMGQAA</sequence>
<dbReference type="GO" id="GO:0016887">
    <property type="term" value="F:ATP hydrolysis activity"/>
    <property type="evidence" value="ECO:0007669"/>
    <property type="project" value="InterPro"/>
</dbReference>
<dbReference type="Pfam" id="PF00005">
    <property type="entry name" value="ABC_tran"/>
    <property type="match status" value="2"/>
</dbReference>
<dbReference type="FunFam" id="3.40.50.300:FF:000016">
    <property type="entry name" value="Oligopeptide ABC transporter ATP-binding component"/>
    <property type="match status" value="1"/>
</dbReference>
<protein>
    <submittedName>
        <fullName evidence="7">Glutathione import ATP-binding protein GsiA</fullName>
    </submittedName>
</protein>
<organism evidence="7 8">
    <name type="scientific">Achromobacter deleyi</name>
    <dbReference type="NCBI Taxonomy" id="1353891"/>
    <lineage>
        <taxon>Bacteria</taxon>
        <taxon>Pseudomonadati</taxon>
        <taxon>Pseudomonadota</taxon>
        <taxon>Betaproteobacteria</taxon>
        <taxon>Burkholderiales</taxon>
        <taxon>Alcaligenaceae</taxon>
        <taxon>Achromobacter</taxon>
    </lineage>
</organism>
<dbReference type="InterPro" id="IPR017871">
    <property type="entry name" value="ABC_transporter-like_CS"/>
</dbReference>
<dbReference type="GO" id="GO:0015833">
    <property type="term" value="P:peptide transport"/>
    <property type="evidence" value="ECO:0007669"/>
    <property type="project" value="InterPro"/>
</dbReference>
<keyword evidence="3" id="KW-0472">Membrane</keyword>
<keyword evidence="5 7" id="KW-0067">ATP-binding</keyword>
<evidence type="ECO:0000313" key="8">
    <source>
        <dbReference type="Proteomes" id="UP000494111"/>
    </source>
</evidence>
<dbReference type="InterPro" id="IPR050319">
    <property type="entry name" value="ABC_transp_ATP-bind"/>
</dbReference>
<dbReference type="NCBIfam" id="NF007739">
    <property type="entry name" value="PRK10419.1"/>
    <property type="match status" value="2"/>
</dbReference>
<evidence type="ECO:0000256" key="1">
    <source>
        <dbReference type="ARBA" id="ARBA00005417"/>
    </source>
</evidence>
<dbReference type="CDD" id="cd03257">
    <property type="entry name" value="ABC_NikE_OppD_transporters"/>
    <property type="match status" value="2"/>
</dbReference>
<dbReference type="EMBL" id="CADIJO010000012">
    <property type="protein sequence ID" value="CAB3716088.1"/>
    <property type="molecule type" value="Genomic_DNA"/>
</dbReference>
<feature type="domain" description="ABC transporter" evidence="6">
    <location>
        <begin position="32"/>
        <end position="281"/>
    </location>
</feature>
<dbReference type="SUPFAM" id="SSF52540">
    <property type="entry name" value="P-loop containing nucleoside triphosphate hydrolases"/>
    <property type="match status" value="2"/>
</dbReference>
<dbReference type="InterPro" id="IPR027417">
    <property type="entry name" value="P-loop_NTPase"/>
</dbReference>
<dbReference type="Pfam" id="PF08352">
    <property type="entry name" value="oligo_HPY"/>
    <property type="match status" value="2"/>
</dbReference>
<reference evidence="7 8" key="1">
    <citation type="submission" date="2020-04" db="EMBL/GenBank/DDBJ databases">
        <authorList>
            <person name="De Canck E."/>
        </authorList>
    </citation>
    <scope>NUCLEOTIDE SEQUENCE [LARGE SCALE GENOMIC DNA]</scope>
    <source>
        <strain evidence="7 8">LMG 3458</strain>
    </source>
</reference>
<name>A0A6S7A6H0_9BURK</name>
<dbReference type="PANTHER" id="PTHR43776:SF7">
    <property type="entry name" value="D,D-DIPEPTIDE TRANSPORT ATP-BINDING PROTEIN DDPF-RELATED"/>
    <property type="match status" value="1"/>
</dbReference>
<dbReference type="Gene3D" id="3.40.50.300">
    <property type="entry name" value="P-loop containing nucleotide triphosphate hydrolases"/>
    <property type="match status" value="2"/>
</dbReference>